<name>A0ABP0N7T0_9DINO</name>
<protein>
    <submittedName>
        <fullName evidence="1">Uncharacterized protein</fullName>
    </submittedName>
</protein>
<dbReference type="PANTHER" id="PTHR46168">
    <property type="entry name" value="ARMADILLO REPEAT ONLY 4"/>
    <property type="match status" value="1"/>
</dbReference>
<dbReference type="EMBL" id="CAXAMN010021361">
    <property type="protein sequence ID" value="CAK9058419.1"/>
    <property type="molecule type" value="Genomic_DNA"/>
</dbReference>
<keyword evidence="2" id="KW-1185">Reference proteome</keyword>
<accession>A0ABP0N7T0</accession>
<evidence type="ECO:0000313" key="1">
    <source>
        <dbReference type="EMBL" id="CAK9058419.1"/>
    </source>
</evidence>
<dbReference type="Gene3D" id="1.25.10.10">
    <property type="entry name" value="Leucine-rich Repeat Variant"/>
    <property type="match status" value="1"/>
</dbReference>
<dbReference type="Proteomes" id="UP001642484">
    <property type="component" value="Unassembled WGS sequence"/>
</dbReference>
<proteinExistence type="predicted"/>
<reference evidence="1 2" key="1">
    <citation type="submission" date="2024-02" db="EMBL/GenBank/DDBJ databases">
        <authorList>
            <person name="Chen Y."/>
            <person name="Shah S."/>
            <person name="Dougan E. K."/>
            <person name="Thang M."/>
            <person name="Chan C."/>
        </authorList>
    </citation>
    <scope>NUCLEOTIDE SEQUENCE [LARGE SCALE GENOMIC DNA]</scope>
</reference>
<sequence length="474" mass="51304">MKLLIELLMQPNPTAREANGFWYIQNAKSDDLQPPLAILLSRSGGAVGQPDGLDGLGLPGPEQRFRSEPSLAVRLDSVSPSEDGDLSSWPDGPDLIDEANLRKSLSTVERPEKLLEVTESLAAQKLLRRAEEAAAIFDATAAQLPGSRGGEVPDLAGPEQVGPGAEELQGADAALRRRLLTKKRRPVWSRWTETAGPLDRDRVSHAEKKDRGSCTVGRELLLLDLQSDNPRKRMEAGLAVAKQAAIGLRHQVNLVDAGLVEPLVRQLKEGTGDERVAVATALSRLARRNPTGQLEIVVAGAVTPLRKQLLAATAIQRVAAAVCISRLVEGNPETQRAFSVEGAGRLLVGMLNAQTYEERIHAAVALGHLATENDETQARLVEGGAVEKLAELLKAEDGLERDCASFALANTLQLSYDQIVKDVAEAQEVDVAIQIWNNNLNGRKRQTMIQPKKNPKFFFRSNVSSSALNQAEDT</sequence>
<evidence type="ECO:0000313" key="2">
    <source>
        <dbReference type="Proteomes" id="UP001642484"/>
    </source>
</evidence>
<dbReference type="InterPro" id="IPR011989">
    <property type="entry name" value="ARM-like"/>
</dbReference>
<dbReference type="PANTHER" id="PTHR46168:SF1">
    <property type="entry name" value="ARMADILLO REPEAT ONLY 4"/>
    <property type="match status" value="1"/>
</dbReference>
<gene>
    <name evidence="1" type="ORF">CCMP2556_LOCUS28800</name>
</gene>
<organism evidence="1 2">
    <name type="scientific">Durusdinium trenchii</name>
    <dbReference type="NCBI Taxonomy" id="1381693"/>
    <lineage>
        <taxon>Eukaryota</taxon>
        <taxon>Sar</taxon>
        <taxon>Alveolata</taxon>
        <taxon>Dinophyceae</taxon>
        <taxon>Suessiales</taxon>
        <taxon>Symbiodiniaceae</taxon>
        <taxon>Durusdinium</taxon>
    </lineage>
</organism>
<dbReference type="SUPFAM" id="SSF48371">
    <property type="entry name" value="ARM repeat"/>
    <property type="match status" value="1"/>
</dbReference>
<comment type="caution">
    <text evidence="1">The sequence shown here is derived from an EMBL/GenBank/DDBJ whole genome shotgun (WGS) entry which is preliminary data.</text>
</comment>
<dbReference type="InterPro" id="IPR016024">
    <property type="entry name" value="ARM-type_fold"/>
</dbReference>